<organism evidence="1 2">
    <name type="scientific">Gleimia europaea ACS-120-V-Col10b</name>
    <dbReference type="NCBI Taxonomy" id="883069"/>
    <lineage>
        <taxon>Bacteria</taxon>
        <taxon>Bacillati</taxon>
        <taxon>Actinomycetota</taxon>
        <taxon>Actinomycetes</taxon>
        <taxon>Actinomycetales</taxon>
        <taxon>Actinomycetaceae</taxon>
        <taxon>Gleimia</taxon>
    </lineage>
</organism>
<accession>A0A9W5RCX3</accession>
<evidence type="ECO:0000313" key="2">
    <source>
        <dbReference type="Proteomes" id="UP000014387"/>
    </source>
</evidence>
<gene>
    <name evidence="1" type="ORF">HMPREF9238_01709</name>
</gene>
<evidence type="ECO:0008006" key="3">
    <source>
        <dbReference type="Google" id="ProtNLM"/>
    </source>
</evidence>
<dbReference type="Pfam" id="PF03883">
    <property type="entry name" value="H2O2_YaaD"/>
    <property type="match status" value="1"/>
</dbReference>
<comment type="caution">
    <text evidence="1">The sequence shown here is derived from an EMBL/GenBank/DDBJ whole genome shotgun (WGS) entry which is preliminary data.</text>
</comment>
<dbReference type="EMBL" id="AGWN01000005">
    <property type="protein sequence ID" value="EPD29392.1"/>
    <property type="molecule type" value="Genomic_DNA"/>
</dbReference>
<dbReference type="OrthoDB" id="3210767at2"/>
<reference evidence="1 2" key="1">
    <citation type="submission" date="2013-05" db="EMBL/GenBank/DDBJ databases">
        <title>The Genome Sequence of Actinomyces europaeus ACS-120-V-COL10B.</title>
        <authorList>
            <consortium name="The Broad Institute Genomics Platform"/>
            <person name="Earl A."/>
            <person name="Ward D."/>
            <person name="Feldgarden M."/>
            <person name="Gevers D."/>
            <person name="Saerens B."/>
            <person name="Vaneechoutte M."/>
            <person name="Walker B."/>
            <person name="Young S."/>
            <person name="Zeng Q."/>
            <person name="Gargeya S."/>
            <person name="Fitzgerald M."/>
            <person name="Haas B."/>
            <person name="Abouelleil A."/>
            <person name="Allen A.W."/>
            <person name="Alvarado L."/>
            <person name="Arachchi H.M."/>
            <person name="Berlin A.M."/>
            <person name="Chapman S.B."/>
            <person name="Gainer-Dewar J."/>
            <person name="Goldberg J."/>
            <person name="Griggs A."/>
            <person name="Gujja S."/>
            <person name="Hansen M."/>
            <person name="Howarth C."/>
            <person name="Imamovic A."/>
            <person name="Ireland A."/>
            <person name="Larimer J."/>
            <person name="McCowan C."/>
            <person name="Murphy C."/>
            <person name="Pearson M."/>
            <person name="Poon T.W."/>
            <person name="Priest M."/>
            <person name="Roberts A."/>
            <person name="Saif S."/>
            <person name="Shea T."/>
            <person name="Sisk P."/>
            <person name="Sykes S."/>
            <person name="Wortman J."/>
            <person name="Nusbaum C."/>
            <person name="Birren B."/>
        </authorList>
    </citation>
    <scope>NUCLEOTIDE SEQUENCE [LARGE SCALE GENOMIC DNA]</scope>
    <source>
        <strain evidence="1 2">ACS-120-V-Col10b</strain>
    </source>
</reference>
<dbReference type="InterPro" id="IPR005583">
    <property type="entry name" value="YaaA"/>
</dbReference>
<dbReference type="PANTHER" id="PTHR30283:SF4">
    <property type="entry name" value="PEROXIDE STRESS RESISTANCE PROTEIN YAAA"/>
    <property type="match status" value="1"/>
</dbReference>
<evidence type="ECO:0000313" key="1">
    <source>
        <dbReference type="EMBL" id="EPD29392.1"/>
    </source>
</evidence>
<protein>
    <recommendedName>
        <fullName evidence="3">Peroxide stress protein YaaA</fullName>
    </recommendedName>
</protein>
<sequence length="260" mass="28489">MLVLLPPSEGKTLPASTVNFDADAIAPFSTQLADARQSVLDCLIETSARRDALEILKVGKTIADEVEANKHLRSAQAGPAWQVYSGVLYEAGRFGEIGAQYTASPDFEIWVQSALFGVVDLACPIPPYRLSMDTKLPGLGNLAPWWKKYLEPLMEQRAHHRVVVDARSGAYQKAWPGTSSECDLIRVNAVRERDGKRTVVSHNAKKYRGILAGALLERASEADGSIDFVLDTARSLTGADFTGVEVRQRRDHLELVIVTS</sequence>
<dbReference type="RefSeq" id="WP_016445025.1">
    <property type="nucleotide sequence ID" value="NZ_KE150268.1"/>
</dbReference>
<dbReference type="AlphaFoldDB" id="A0A9W5RCX3"/>
<keyword evidence="2" id="KW-1185">Reference proteome</keyword>
<dbReference type="Proteomes" id="UP000014387">
    <property type="component" value="Unassembled WGS sequence"/>
</dbReference>
<dbReference type="GO" id="GO:0033194">
    <property type="term" value="P:response to hydroperoxide"/>
    <property type="evidence" value="ECO:0007669"/>
    <property type="project" value="TreeGrafter"/>
</dbReference>
<name>A0A9W5RCX3_9ACTO</name>
<proteinExistence type="predicted"/>
<dbReference type="PANTHER" id="PTHR30283">
    <property type="entry name" value="PEROXIDE STRESS RESPONSE PROTEIN YAAA"/>
    <property type="match status" value="1"/>
</dbReference>
<dbReference type="GO" id="GO:0005829">
    <property type="term" value="C:cytosol"/>
    <property type="evidence" value="ECO:0007669"/>
    <property type="project" value="TreeGrafter"/>
</dbReference>